<organism evidence="2 3">
    <name type="scientific">Paenibacillus riograndensis SBR5</name>
    <dbReference type="NCBI Taxonomy" id="1073571"/>
    <lineage>
        <taxon>Bacteria</taxon>
        <taxon>Bacillati</taxon>
        <taxon>Bacillota</taxon>
        <taxon>Bacilli</taxon>
        <taxon>Bacillales</taxon>
        <taxon>Paenibacillaceae</taxon>
        <taxon>Paenibacillus</taxon>
        <taxon>Paenibacillus sonchi group</taxon>
    </lineage>
</organism>
<accession>A0A0E4HAF6</accession>
<dbReference type="HOGENOM" id="CLU_2684409_0_0_9"/>
<feature type="domain" description="Cyclophilin-like" evidence="1">
    <location>
        <begin position="10"/>
        <end position="74"/>
    </location>
</feature>
<dbReference type="EMBL" id="LN831776">
    <property type="protein sequence ID" value="CQR55912.1"/>
    <property type="molecule type" value="Genomic_DNA"/>
</dbReference>
<protein>
    <recommendedName>
        <fullName evidence="1">Cyclophilin-like domain-containing protein</fullName>
    </recommendedName>
</protein>
<dbReference type="Gene3D" id="2.40.100.20">
    <property type="match status" value="1"/>
</dbReference>
<dbReference type="Pfam" id="PF18050">
    <property type="entry name" value="Cyclophil_like2"/>
    <property type="match status" value="1"/>
</dbReference>
<dbReference type="RefSeq" id="WP_020430434.1">
    <property type="nucleotide sequence ID" value="NZ_AGBD01001056.1"/>
</dbReference>
<name>A0A0E4HAF6_9BACL</name>
<dbReference type="AlphaFoldDB" id="A0A0E4HAF6"/>
<reference evidence="3" key="1">
    <citation type="submission" date="2015-03" db="EMBL/GenBank/DDBJ databases">
        <authorList>
            <person name="Wibberg D."/>
        </authorList>
    </citation>
    <scope>NUCLEOTIDE SEQUENCE [LARGE SCALE GENOMIC DNA]</scope>
</reference>
<gene>
    <name evidence="2" type="ORF">PRIO_3509</name>
</gene>
<proteinExistence type="predicted"/>
<dbReference type="SUPFAM" id="SSF50891">
    <property type="entry name" value="Cyclophilin-like"/>
    <property type="match status" value="1"/>
</dbReference>
<dbReference type="InterPro" id="IPR029000">
    <property type="entry name" value="Cyclophilin-like_dom_sf"/>
</dbReference>
<dbReference type="InterPro" id="IPR041183">
    <property type="entry name" value="Cyclophilin-like"/>
</dbReference>
<evidence type="ECO:0000313" key="2">
    <source>
        <dbReference type="EMBL" id="CQR55912.1"/>
    </source>
</evidence>
<sequence>MKINPQTLRLRINDKQIVVSLCDYPISKDFLSLLPLTASFEDYVGKEKISYLPRKLNIDAAPSDCGPVVGDVAY</sequence>
<dbReference type="KEGG" id="pri:PRIO_3509"/>
<evidence type="ECO:0000259" key="1">
    <source>
        <dbReference type="Pfam" id="PF18050"/>
    </source>
</evidence>
<evidence type="ECO:0000313" key="3">
    <source>
        <dbReference type="Proteomes" id="UP000033163"/>
    </source>
</evidence>
<dbReference type="Proteomes" id="UP000033163">
    <property type="component" value="Chromosome I"/>
</dbReference>
<dbReference type="PATRIC" id="fig|1073571.4.peg.3752"/>